<keyword evidence="4" id="KW-0930">Antiviral protein</keyword>
<dbReference type="CDD" id="cd18802">
    <property type="entry name" value="SF2_C_dicer"/>
    <property type="match status" value="1"/>
</dbReference>
<keyword evidence="14" id="KW-0051">Antiviral defense</keyword>
<reference evidence="27 28" key="1">
    <citation type="submission" date="2017-01" db="EMBL/GenBank/DDBJ databases">
        <title>Draft genome sequence of Diplodia seriata F98.1, a fungal species involved in grapevine trunk diseases.</title>
        <authorList>
            <person name="Robert-Siegwald G."/>
            <person name="Vallet J."/>
            <person name="Abou-Mansour E."/>
            <person name="Xu J."/>
            <person name="Rey P."/>
            <person name="Bertsch C."/>
            <person name="Rego C."/>
            <person name="Larignon P."/>
            <person name="Fontaine F."/>
            <person name="Lebrun M.-H."/>
        </authorList>
    </citation>
    <scope>NUCLEOTIDE SEQUENCE [LARGE SCALE GENOMIC DNA]</scope>
    <source>
        <strain evidence="27 28">F98.1</strain>
    </source>
</reference>
<gene>
    <name evidence="27" type="ORF">BK809_0000424</name>
</gene>
<evidence type="ECO:0000256" key="13">
    <source>
        <dbReference type="ARBA" id="ARBA00022884"/>
    </source>
</evidence>
<dbReference type="OrthoDB" id="416741at2759"/>
<dbReference type="GO" id="GO:0005634">
    <property type="term" value="C:nucleus"/>
    <property type="evidence" value="ECO:0007669"/>
    <property type="project" value="TreeGrafter"/>
</dbReference>
<protein>
    <recommendedName>
        <fullName evidence="3">Dicer-like protein 1</fullName>
    </recommendedName>
</protein>
<proteinExistence type="inferred from homology"/>
<evidence type="ECO:0000256" key="7">
    <source>
        <dbReference type="ARBA" id="ARBA00022741"/>
    </source>
</evidence>
<dbReference type="Pfam" id="PF24995">
    <property type="entry name" value="DSRM_2"/>
    <property type="match status" value="1"/>
</dbReference>
<dbReference type="GO" id="GO:0004386">
    <property type="term" value="F:helicase activity"/>
    <property type="evidence" value="ECO:0007669"/>
    <property type="project" value="UniProtKB-KW"/>
</dbReference>
<evidence type="ECO:0000256" key="12">
    <source>
        <dbReference type="ARBA" id="ARBA00022842"/>
    </source>
</evidence>
<feature type="compositionally biased region" description="Basic and acidic residues" evidence="20">
    <location>
        <begin position="27"/>
        <end position="38"/>
    </location>
</feature>
<evidence type="ECO:0000256" key="11">
    <source>
        <dbReference type="ARBA" id="ARBA00022840"/>
    </source>
</evidence>
<dbReference type="PANTHER" id="PTHR14950:SF62">
    <property type="entry name" value="DICER-LIKE PROTEIN 1"/>
    <property type="match status" value="1"/>
</dbReference>
<comment type="cofactor">
    <cofactor evidence="2">
        <name>Mg(2+)</name>
        <dbReference type="ChEBI" id="CHEBI:18420"/>
    </cofactor>
</comment>
<dbReference type="InterPro" id="IPR003100">
    <property type="entry name" value="PAZ_dom"/>
</dbReference>
<dbReference type="InterPro" id="IPR014720">
    <property type="entry name" value="dsRBD_dom"/>
</dbReference>
<feature type="domain" description="RNase III" evidence="22">
    <location>
        <begin position="1247"/>
        <end position="1398"/>
    </location>
</feature>
<evidence type="ECO:0000259" key="26">
    <source>
        <dbReference type="PROSITE" id="PS51327"/>
    </source>
</evidence>
<dbReference type="GO" id="GO:0051607">
    <property type="term" value="P:defense response to virus"/>
    <property type="evidence" value="ECO:0007669"/>
    <property type="project" value="UniProtKB-KW"/>
</dbReference>
<comment type="function">
    <text evidence="16">Dicer-like endonuclease involved in cleaving double-stranded RNA in the RNA interference (RNAi) pathway. Produces 21 to 25 bp dsRNAs (siRNAs) which target the selective destruction of homologous RNAs leading to sequence-specific suppression of gene expression, called post-transcriptional gene silencing (PTGS). Part of a broad host defense response against viral infection and transposons.</text>
</comment>
<keyword evidence="15" id="KW-0464">Manganese</keyword>
<dbReference type="Pfam" id="PF03368">
    <property type="entry name" value="Dicer_dimer"/>
    <property type="match status" value="1"/>
</dbReference>
<dbReference type="SMART" id="SM00490">
    <property type="entry name" value="HELICc"/>
    <property type="match status" value="1"/>
</dbReference>
<evidence type="ECO:0000256" key="8">
    <source>
        <dbReference type="ARBA" id="ARBA00022801"/>
    </source>
</evidence>
<evidence type="ECO:0000256" key="3">
    <source>
        <dbReference type="ARBA" id="ARBA00020797"/>
    </source>
</evidence>
<dbReference type="InterPro" id="IPR038248">
    <property type="entry name" value="Dicer_dimer_sf"/>
</dbReference>
<evidence type="ECO:0000259" key="23">
    <source>
        <dbReference type="PROSITE" id="PS50821"/>
    </source>
</evidence>
<keyword evidence="12" id="KW-0460">Magnesium</keyword>
<dbReference type="EMBL" id="MSZU01000077">
    <property type="protein sequence ID" value="OMP86749.1"/>
    <property type="molecule type" value="Genomic_DNA"/>
</dbReference>
<dbReference type="GO" id="GO:0050688">
    <property type="term" value="P:regulation of defense response to virus"/>
    <property type="evidence" value="ECO:0007669"/>
    <property type="project" value="UniProtKB-KW"/>
</dbReference>
<evidence type="ECO:0000256" key="4">
    <source>
        <dbReference type="ARBA" id="ARBA00022721"/>
    </source>
</evidence>
<dbReference type="SMART" id="SM00535">
    <property type="entry name" value="RIBOc"/>
    <property type="match status" value="2"/>
</dbReference>
<dbReference type="InterPro" id="IPR001650">
    <property type="entry name" value="Helicase_C-like"/>
</dbReference>
<evidence type="ECO:0000256" key="19">
    <source>
        <dbReference type="SAM" id="Coils"/>
    </source>
</evidence>
<dbReference type="GO" id="GO:0030422">
    <property type="term" value="P:siRNA processing"/>
    <property type="evidence" value="ECO:0007669"/>
    <property type="project" value="TreeGrafter"/>
</dbReference>
<dbReference type="GO" id="GO:0005524">
    <property type="term" value="F:ATP binding"/>
    <property type="evidence" value="ECO:0007669"/>
    <property type="project" value="UniProtKB-KW"/>
</dbReference>
<dbReference type="InterPro" id="IPR014001">
    <property type="entry name" value="Helicase_ATP-bd"/>
</dbReference>
<dbReference type="FunFam" id="1.10.1520.10:FF:000015">
    <property type="entry name" value="Dicer-like protein 1"/>
    <property type="match status" value="1"/>
</dbReference>
<feature type="domain" description="Dicer dsRNA-binding fold" evidence="26">
    <location>
        <begin position="637"/>
        <end position="727"/>
    </location>
</feature>
<dbReference type="InterPro" id="IPR006935">
    <property type="entry name" value="Helicase/UvrB_N"/>
</dbReference>
<dbReference type="SUPFAM" id="SSF52540">
    <property type="entry name" value="P-loop containing nucleoside triphosphate hydrolases"/>
    <property type="match status" value="1"/>
</dbReference>
<dbReference type="CDD" id="cd00593">
    <property type="entry name" value="RIBOc"/>
    <property type="match status" value="2"/>
</dbReference>
<evidence type="ECO:0000259" key="24">
    <source>
        <dbReference type="PROSITE" id="PS51192"/>
    </source>
</evidence>
<evidence type="ECO:0000256" key="16">
    <source>
        <dbReference type="ARBA" id="ARBA00025403"/>
    </source>
</evidence>
<dbReference type="Pfam" id="PF00271">
    <property type="entry name" value="Helicase_C"/>
    <property type="match status" value="1"/>
</dbReference>
<dbReference type="SMART" id="SM00487">
    <property type="entry name" value="DEXDc"/>
    <property type="match status" value="1"/>
</dbReference>
<evidence type="ECO:0000313" key="28">
    <source>
        <dbReference type="Proteomes" id="UP000190776"/>
    </source>
</evidence>
<comment type="cofactor">
    <cofactor evidence="1">
        <name>Mn(2+)</name>
        <dbReference type="ChEBI" id="CHEBI:29035"/>
    </cofactor>
</comment>
<evidence type="ECO:0000256" key="1">
    <source>
        <dbReference type="ARBA" id="ARBA00001936"/>
    </source>
</evidence>
<dbReference type="InterPro" id="IPR000999">
    <property type="entry name" value="RNase_III_dom"/>
</dbReference>
<keyword evidence="11" id="KW-0067">ATP-binding</keyword>
<dbReference type="FunFam" id="3.40.50.300:FF:001669">
    <property type="entry name" value="Dicer-like protein 1"/>
    <property type="match status" value="1"/>
</dbReference>
<dbReference type="Gene3D" id="1.10.1520.10">
    <property type="entry name" value="Ribonuclease III domain"/>
    <property type="match status" value="2"/>
</dbReference>
<dbReference type="GO" id="GO:0046872">
    <property type="term" value="F:metal ion binding"/>
    <property type="evidence" value="ECO:0007669"/>
    <property type="project" value="UniProtKB-KW"/>
</dbReference>
<dbReference type="GO" id="GO:0004525">
    <property type="term" value="F:ribonuclease III activity"/>
    <property type="evidence" value="ECO:0007669"/>
    <property type="project" value="InterPro"/>
</dbReference>
<evidence type="ECO:0000259" key="21">
    <source>
        <dbReference type="PROSITE" id="PS50137"/>
    </source>
</evidence>
<evidence type="ECO:0000256" key="10">
    <source>
        <dbReference type="ARBA" id="ARBA00022833"/>
    </source>
</evidence>
<dbReference type="Gene3D" id="3.40.50.300">
    <property type="entry name" value="P-loop containing nucleotide triphosphate hydrolases"/>
    <property type="match status" value="2"/>
</dbReference>
<dbReference type="Pfam" id="PF04851">
    <property type="entry name" value="ResIII"/>
    <property type="match status" value="1"/>
</dbReference>
<dbReference type="CDD" id="cd18034">
    <property type="entry name" value="DEXHc_dicer"/>
    <property type="match status" value="1"/>
</dbReference>
<dbReference type="InterPro" id="IPR036389">
    <property type="entry name" value="RNase_III_sf"/>
</dbReference>
<dbReference type="GO" id="GO:0005737">
    <property type="term" value="C:cytoplasm"/>
    <property type="evidence" value="ECO:0007669"/>
    <property type="project" value="TreeGrafter"/>
</dbReference>
<evidence type="ECO:0000256" key="15">
    <source>
        <dbReference type="ARBA" id="ARBA00023211"/>
    </source>
</evidence>
<dbReference type="SUPFAM" id="SSF69065">
    <property type="entry name" value="RNase III domain-like"/>
    <property type="match status" value="2"/>
</dbReference>
<keyword evidence="6" id="KW-0677">Repeat</keyword>
<dbReference type="PROSITE" id="PS51194">
    <property type="entry name" value="HELICASE_CTER"/>
    <property type="match status" value="1"/>
</dbReference>
<dbReference type="Pfam" id="PF00636">
    <property type="entry name" value="Ribonuclease_3"/>
    <property type="match status" value="2"/>
</dbReference>
<evidence type="ECO:0000313" key="27">
    <source>
        <dbReference type="EMBL" id="OMP86749.1"/>
    </source>
</evidence>
<feature type="domain" description="RNase III" evidence="22">
    <location>
        <begin position="1047"/>
        <end position="1191"/>
    </location>
</feature>
<evidence type="ECO:0000256" key="9">
    <source>
        <dbReference type="ARBA" id="ARBA00022806"/>
    </source>
</evidence>
<feature type="coiled-coil region" evidence="19">
    <location>
        <begin position="1344"/>
        <end position="1371"/>
    </location>
</feature>
<keyword evidence="5" id="KW-0479">Metal-binding</keyword>
<dbReference type="PANTHER" id="PTHR14950">
    <property type="entry name" value="DICER-RELATED"/>
    <property type="match status" value="1"/>
</dbReference>
<feature type="domain" description="DRBM" evidence="21">
    <location>
        <begin position="1429"/>
        <end position="1501"/>
    </location>
</feature>
<comment type="similarity">
    <text evidence="17 18">Belongs to the helicase family. Dicer subfamily.</text>
</comment>
<comment type="caution">
    <text evidence="27">The sequence shown here is derived from an EMBL/GenBank/DDBJ whole genome shotgun (WGS) entry which is preliminary data.</text>
</comment>
<dbReference type="PROSITE" id="PS50137">
    <property type="entry name" value="DS_RBD"/>
    <property type="match status" value="1"/>
</dbReference>
<evidence type="ECO:0000256" key="14">
    <source>
        <dbReference type="ARBA" id="ARBA00023118"/>
    </source>
</evidence>
<evidence type="ECO:0000256" key="20">
    <source>
        <dbReference type="SAM" id="MobiDB-lite"/>
    </source>
</evidence>
<dbReference type="FunFam" id="3.40.50.300:FF:001988">
    <property type="entry name" value="Dicer-like protein 1"/>
    <property type="match status" value="1"/>
</dbReference>
<dbReference type="Proteomes" id="UP000190776">
    <property type="component" value="Unassembled WGS sequence"/>
</dbReference>
<keyword evidence="19" id="KW-0175">Coiled coil</keyword>
<dbReference type="PROSITE" id="PS00517">
    <property type="entry name" value="RNASE_3_1"/>
    <property type="match status" value="1"/>
</dbReference>
<dbReference type="PROSITE" id="PS50142">
    <property type="entry name" value="RNASE_3_2"/>
    <property type="match status" value="2"/>
</dbReference>
<dbReference type="GO" id="GO:0003723">
    <property type="term" value="F:RNA binding"/>
    <property type="evidence" value="ECO:0007669"/>
    <property type="project" value="UniProtKB-UniRule"/>
</dbReference>
<keyword evidence="9" id="KW-0347">Helicase</keyword>
<keyword evidence="7" id="KW-0547">Nucleotide-binding</keyword>
<dbReference type="PROSITE" id="PS50821">
    <property type="entry name" value="PAZ"/>
    <property type="match status" value="1"/>
</dbReference>
<accession>A0A1S8BH13</accession>
<name>A0A1S8BH13_9PEZI</name>
<feature type="region of interest" description="Disordered" evidence="20">
    <location>
        <begin position="1"/>
        <end position="60"/>
    </location>
</feature>
<evidence type="ECO:0000256" key="5">
    <source>
        <dbReference type="ARBA" id="ARBA00022723"/>
    </source>
</evidence>
<dbReference type="InterPro" id="IPR005034">
    <property type="entry name" value="Dicer_dimerisation"/>
</dbReference>
<dbReference type="InterPro" id="IPR056755">
    <property type="entry name" value="DSRM_2"/>
</dbReference>
<dbReference type="PROSITE" id="PS51192">
    <property type="entry name" value="HELICASE_ATP_BIND_1"/>
    <property type="match status" value="1"/>
</dbReference>
<evidence type="ECO:0000259" key="25">
    <source>
        <dbReference type="PROSITE" id="PS51194"/>
    </source>
</evidence>
<dbReference type="PROSITE" id="PS51327">
    <property type="entry name" value="DICER_DSRBF"/>
    <property type="match status" value="1"/>
</dbReference>
<feature type="domain" description="Helicase ATP-binding" evidence="24">
    <location>
        <begin position="119"/>
        <end position="300"/>
    </location>
</feature>
<feature type="domain" description="PAZ" evidence="23">
    <location>
        <begin position="877"/>
        <end position="1008"/>
    </location>
</feature>
<feature type="domain" description="Helicase C-terminal" evidence="25">
    <location>
        <begin position="442"/>
        <end position="602"/>
    </location>
</feature>
<keyword evidence="10" id="KW-0862">Zinc</keyword>
<evidence type="ECO:0000259" key="22">
    <source>
        <dbReference type="PROSITE" id="PS50142"/>
    </source>
</evidence>
<evidence type="ECO:0000256" key="17">
    <source>
        <dbReference type="ARBA" id="ARBA00035116"/>
    </source>
</evidence>
<keyword evidence="8" id="KW-0378">Hydrolase</keyword>
<evidence type="ECO:0000256" key="6">
    <source>
        <dbReference type="ARBA" id="ARBA00022737"/>
    </source>
</evidence>
<keyword evidence="13 18" id="KW-0694">RNA-binding</keyword>
<evidence type="ECO:0000256" key="2">
    <source>
        <dbReference type="ARBA" id="ARBA00001946"/>
    </source>
</evidence>
<dbReference type="Gene3D" id="3.30.160.380">
    <property type="entry name" value="Dicer dimerisation domain"/>
    <property type="match status" value="1"/>
</dbReference>
<feature type="coiled-coil region" evidence="19">
    <location>
        <begin position="377"/>
        <end position="424"/>
    </location>
</feature>
<dbReference type="InterPro" id="IPR027417">
    <property type="entry name" value="P-loop_NTPase"/>
</dbReference>
<organism evidence="27 28">
    <name type="scientific">Diplodia seriata</name>
    <dbReference type="NCBI Taxonomy" id="420778"/>
    <lineage>
        <taxon>Eukaryota</taxon>
        <taxon>Fungi</taxon>
        <taxon>Dikarya</taxon>
        <taxon>Ascomycota</taxon>
        <taxon>Pezizomycotina</taxon>
        <taxon>Dothideomycetes</taxon>
        <taxon>Dothideomycetes incertae sedis</taxon>
        <taxon>Botryosphaeriales</taxon>
        <taxon>Botryosphaeriaceae</taxon>
        <taxon>Diplodia</taxon>
    </lineage>
</organism>
<dbReference type="STRING" id="420778.A0A1S8BH13"/>
<sequence>MADSSDAVPFSSHGSGQALPEAAAFQDIDKSHHPAKDYEDSDSDDGLPSSGIARNVSEKKRHQHAIFSSWVTRKAENVTEREVKETLKAADDDSLSIRNLLAKQDSNVIADPREYQLELFERAKEENVIAVLDTGSGKTLIAVLLLKHTIDKELEHRAAGKAPRISFFLVDSVTLVFQQFAVLETNLDQKVERFCGAMGCDLWSKQTWTKHFEQNMVLVCTAEVLAQCLMHSFINMEQINLLIFDEAHHAKKGHSYAKIIKDYYVPTDPNKRPKVFGMTASPVDAKVDVHQAASDLEALLHCRIATTANLDLLRKTISRPDEYVTKYAPLQKPFETPLYVKMKEKLGDMEAFRPLFESSKHATSQLGAWCSDMFWYYALQEEEAKKLESRQEQAYHKDKKKKTISRLDQEVARLREAAEIIKNSFLGEPQPNLTHLSSKVLELRTQLLKTFERTPNSRCIVFVERRHTARLLHRVFNEIGGAHLKPGMIVGSTGKWGDLNISFRQQVMTLLRFKKGELNCLFATSVAEEGLDIPDCNLVVRFDLYKTMIQYVQSRGRARHRNSRYLHMMEEDNMEHRKLVLEARQAERLMRQFCEALPEDRLLKGNDADLDELMLDCKGSRRYTEPSTGAKLTYDSSLSVLAHFTAALPRQGEVASEPLYIISSQSGKFVCEVILPENSPVPSAMGRLSPRKAIAKRSAAFEACLHLRGEAYLDENLLPIYTKHLPAMRNARLALNCKKTNAYDMMTKPKRWEIERGAIPEELHITVIELPDGLDRPNQPLAILTRTPLPQLPDFPIFLNSGTPSRVHLVPLTSVFKCSIDDVQHMTSYTLRAFKDIFNKTYEEDHAKMSYWIAPLKSCYQVLDDGCYGLREILDWEALEEVKAHVEYRWTAEMPNDLLVDRYLVDMWDGGRRFFTDCLNPALKPTDPVPDDAATGKKPEHKKDILNYSISLYKASRAKADSSWNREQPVLEGRQVLHRRNMLAEPERREGELRSKVYLCPEPLRISTLRSAAVATIYVFPAVIHRIDQCLIALEACQLLDLDISPELALEALTKDSDNTDEHSEEAQNFRRGMGNNYERLEFMGDCFLKMATSIALFGQNPDDNEFDFHVKRMCLVCNQNLFETAKGLNLTKYIRSMAFSRRTWYPDGLKMLEGKGHNRTGDEAMKHHLGDKTVADVCEALIGAAYLTHNTLGEWKPENWDNAVKAVTNLVASPDHTQKKWAEYLDAYEKPAYLDAECTAAQMDLVNQVEREHPYCFRSAKLLRSAFVHPSYPYNYEKVPSYQRLEFLGDALIDNACITWLVYNFPDKDPQWLTEHKMAMVSNKFLGAVCVKLGFHKHLKYSHSQVEYQIRDYVMEIKEAEREAQGARDYWTTVKSPPKCLPDIVEAYVGALFVDSAYRFAEVHRFFETHILWYFEDISIYDSFANSHPVTRLHGFLHDEFGCEDHKVMAQELPVITPGAPPKCIAGVMVHNRIIADGIASAGRNAKVKAALAALDLLTGLPPFEFRDRFGCDCGQRQKGEEGAVDAGAGGDGDDASDVVVVGVAEEAGVPVVKKGSLI</sequence>
<dbReference type="GO" id="GO:0003677">
    <property type="term" value="F:DNA binding"/>
    <property type="evidence" value="ECO:0007669"/>
    <property type="project" value="InterPro"/>
</dbReference>
<evidence type="ECO:0000256" key="18">
    <source>
        <dbReference type="PROSITE-ProRule" id="PRU00657"/>
    </source>
</evidence>